<protein>
    <submittedName>
        <fullName evidence="2">Uncharacterized protein</fullName>
    </submittedName>
</protein>
<sequence>MSVVDQNGRNGEPKTSRWSTNLTKMVDQNSRNGELKTSEKRDKTVASVRRWRRGGAPNRSGMAWISGWQNSCKESSRKVARK</sequence>
<feature type="compositionally biased region" description="Basic and acidic residues" evidence="1">
    <location>
        <begin position="33"/>
        <end position="44"/>
    </location>
</feature>
<feature type="compositionally biased region" description="Polar residues" evidence="1">
    <location>
        <begin position="16"/>
        <end position="32"/>
    </location>
</feature>
<proteinExistence type="predicted"/>
<reference evidence="2 3" key="1">
    <citation type="submission" date="2023-07" db="EMBL/GenBank/DDBJ databases">
        <title>Genomic Encyclopedia of Type Strains, Phase IV (KMG-IV): sequencing the most valuable type-strain genomes for metagenomic binning, comparative biology and taxonomic classification.</title>
        <authorList>
            <person name="Goeker M."/>
        </authorList>
    </citation>
    <scope>NUCLEOTIDE SEQUENCE [LARGE SCALE GENOMIC DNA]</scope>
    <source>
        <strain evidence="2 3">DSM 25924</strain>
    </source>
</reference>
<accession>A0ABT9M011</accession>
<dbReference type="Proteomes" id="UP001229209">
    <property type="component" value="Unassembled WGS sequence"/>
</dbReference>
<feature type="region of interest" description="Disordered" evidence="1">
    <location>
        <begin position="1"/>
        <end position="46"/>
    </location>
</feature>
<evidence type="ECO:0000313" key="3">
    <source>
        <dbReference type="Proteomes" id="UP001229209"/>
    </source>
</evidence>
<evidence type="ECO:0000256" key="1">
    <source>
        <dbReference type="SAM" id="MobiDB-lite"/>
    </source>
</evidence>
<name>A0ABT9M011_9BACL</name>
<keyword evidence="3" id="KW-1185">Reference proteome</keyword>
<evidence type="ECO:0000313" key="2">
    <source>
        <dbReference type="EMBL" id="MDP9729826.1"/>
    </source>
</evidence>
<comment type="caution">
    <text evidence="2">The sequence shown here is derived from an EMBL/GenBank/DDBJ whole genome shotgun (WGS) entry which is preliminary data.</text>
</comment>
<organism evidence="2 3">
    <name type="scientific">Alicyclobacillus tolerans</name>
    <dbReference type="NCBI Taxonomy" id="90970"/>
    <lineage>
        <taxon>Bacteria</taxon>
        <taxon>Bacillati</taxon>
        <taxon>Bacillota</taxon>
        <taxon>Bacilli</taxon>
        <taxon>Bacillales</taxon>
        <taxon>Alicyclobacillaceae</taxon>
        <taxon>Alicyclobacillus</taxon>
    </lineage>
</organism>
<gene>
    <name evidence="2" type="ORF">J2S04_002800</name>
</gene>
<dbReference type="RefSeq" id="WP_306955663.1">
    <property type="nucleotide sequence ID" value="NZ_JAURUO010000023.1"/>
</dbReference>
<dbReference type="EMBL" id="JAURUO010000023">
    <property type="protein sequence ID" value="MDP9729826.1"/>
    <property type="molecule type" value="Genomic_DNA"/>
</dbReference>